<keyword evidence="5" id="KW-1133">Transmembrane helix</keyword>
<name>A0A4P9ZVM7_9FUNG</name>
<organism evidence="6 7">
    <name type="scientific">Dimargaris cristalligena</name>
    <dbReference type="NCBI Taxonomy" id="215637"/>
    <lineage>
        <taxon>Eukaryota</taxon>
        <taxon>Fungi</taxon>
        <taxon>Fungi incertae sedis</taxon>
        <taxon>Zoopagomycota</taxon>
        <taxon>Kickxellomycotina</taxon>
        <taxon>Dimargaritomycetes</taxon>
        <taxon>Dimargaritales</taxon>
        <taxon>Dimargaritaceae</taxon>
        <taxon>Dimargaris</taxon>
    </lineage>
</organism>
<dbReference type="AlphaFoldDB" id="A0A4P9ZVM7"/>
<evidence type="ECO:0000256" key="2">
    <source>
        <dbReference type="ARBA" id="ARBA00022801"/>
    </source>
</evidence>
<dbReference type="Proteomes" id="UP000268162">
    <property type="component" value="Unassembled WGS sequence"/>
</dbReference>
<keyword evidence="4" id="KW-0547">Nucleotide-binding</keyword>
<dbReference type="Gene3D" id="3.30.420.150">
    <property type="entry name" value="Exopolyphosphatase. Domain 2"/>
    <property type="match status" value="1"/>
</dbReference>
<keyword evidence="2" id="KW-0378">Hydrolase</keyword>
<evidence type="ECO:0000256" key="5">
    <source>
        <dbReference type="SAM" id="Phobius"/>
    </source>
</evidence>
<protein>
    <submittedName>
        <fullName evidence="6">Nucleoside phosphatase GDA1/CD39</fullName>
    </submittedName>
</protein>
<dbReference type="STRING" id="215637.A0A4P9ZVM7"/>
<keyword evidence="5" id="KW-0472">Membrane</keyword>
<dbReference type="Gene3D" id="3.30.420.40">
    <property type="match status" value="1"/>
</dbReference>
<evidence type="ECO:0000256" key="4">
    <source>
        <dbReference type="PIRSR" id="PIRSR600407-2"/>
    </source>
</evidence>
<sequence>MLRSGPAPAPHHSNISNPWQGLDSIVVETDWSRHRDFTVVIDAGSSGSRVLVYSWISTDQVRQTTPDAHMLSGLPIIEKGDEEGEQWQFKEAPGISSYAAHPHRLADHIQPLLTAALRVVPSSKVAQTPIYLFATAGMRLLPPKQQGMLLDRACQYTKAHAKFYIAACSRHFQVIPGAAEGIYGWMAVNYQLNGFAKTGDRRLYDRPSEAELAQPPTASGHKHTFGFLDMGGASTQIAFEPTPAMAREHADDLTMLTLRNLDGHDVTYKVFTTTFLGFGSNQARIRHEQEMLNAWHYAGGSGATDQPPRVVTEEIHNPYPAAKSVQTITLEDPCLHPGLSLPVHPELVHDSAHRSVILKGQGSFADCARRAVNLLNKALPCPTDPCLFNGVHSPAIDFDLQQFVGISEYWYSSQDIFQLGGVWDFTTFERRASQFCSTPWDQIQREFGAKHTAERLQMQCFKAAWLATVLHDGVGLPRTTPSPTPAPPGQAEFNVTEELAHIQQEGRAHGINVPFQSVNTVNDFEVSWTLGAALIHAVSRIPARTPGWAIISFVLIMGLVGGLALLVKHISQNPYIRRRWSKKRL</sequence>
<dbReference type="InterPro" id="IPR000407">
    <property type="entry name" value="GDA1_CD39_NTPase"/>
</dbReference>
<dbReference type="GO" id="GO:0005794">
    <property type="term" value="C:Golgi apparatus"/>
    <property type="evidence" value="ECO:0007669"/>
    <property type="project" value="TreeGrafter"/>
</dbReference>
<dbReference type="Pfam" id="PF01150">
    <property type="entry name" value="GDA1_CD39"/>
    <property type="match status" value="1"/>
</dbReference>
<dbReference type="EMBL" id="ML002464">
    <property type="protein sequence ID" value="RKP37655.1"/>
    <property type="molecule type" value="Genomic_DNA"/>
</dbReference>
<dbReference type="GO" id="GO:0004382">
    <property type="term" value="F:GDP phosphatase activity"/>
    <property type="evidence" value="ECO:0007669"/>
    <property type="project" value="TreeGrafter"/>
</dbReference>
<keyword evidence="5" id="KW-0812">Transmembrane</keyword>
<dbReference type="PANTHER" id="PTHR11782:SF121">
    <property type="entry name" value="NUCLEOSIDE-DIPHOSPHATASE MIG-23"/>
    <property type="match status" value="1"/>
</dbReference>
<dbReference type="GO" id="GO:0005524">
    <property type="term" value="F:ATP binding"/>
    <property type="evidence" value="ECO:0007669"/>
    <property type="project" value="UniProtKB-KW"/>
</dbReference>
<feature type="active site" description="Proton acceptor" evidence="3">
    <location>
        <position position="180"/>
    </location>
</feature>
<comment type="similarity">
    <text evidence="1">Belongs to the GDA1/CD39 NTPase family.</text>
</comment>
<feature type="binding site" evidence="4">
    <location>
        <begin position="232"/>
        <end position="236"/>
    </location>
    <ligand>
        <name>ATP</name>
        <dbReference type="ChEBI" id="CHEBI:30616"/>
    </ligand>
</feature>
<dbReference type="GO" id="GO:0046036">
    <property type="term" value="P:CTP metabolic process"/>
    <property type="evidence" value="ECO:0007669"/>
    <property type="project" value="TreeGrafter"/>
</dbReference>
<reference evidence="7" key="1">
    <citation type="journal article" date="2018" name="Nat. Microbiol.">
        <title>Leveraging single-cell genomics to expand the fungal tree of life.</title>
        <authorList>
            <person name="Ahrendt S.R."/>
            <person name="Quandt C.A."/>
            <person name="Ciobanu D."/>
            <person name="Clum A."/>
            <person name="Salamov A."/>
            <person name="Andreopoulos B."/>
            <person name="Cheng J.F."/>
            <person name="Woyke T."/>
            <person name="Pelin A."/>
            <person name="Henrissat B."/>
            <person name="Reynolds N.K."/>
            <person name="Benny G.L."/>
            <person name="Smith M.E."/>
            <person name="James T.Y."/>
            <person name="Grigoriev I.V."/>
        </authorList>
    </citation>
    <scope>NUCLEOTIDE SEQUENCE [LARGE SCALE GENOMIC DNA]</scope>
    <source>
        <strain evidence="7">RSA 468</strain>
    </source>
</reference>
<evidence type="ECO:0000313" key="6">
    <source>
        <dbReference type="EMBL" id="RKP37655.1"/>
    </source>
</evidence>
<evidence type="ECO:0000313" key="7">
    <source>
        <dbReference type="Proteomes" id="UP000268162"/>
    </source>
</evidence>
<keyword evidence="7" id="KW-1185">Reference proteome</keyword>
<feature type="transmembrane region" description="Helical" evidence="5">
    <location>
        <begin position="547"/>
        <end position="567"/>
    </location>
</feature>
<dbReference type="GO" id="GO:0017111">
    <property type="term" value="F:ribonucleoside triphosphate phosphatase activity"/>
    <property type="evidence" value="ECO:0007669"/>
    <property type="project" value="TreeGrafter"/>
</dbReference>
<gene>
    <name evidence="6" type="ORF">BJ085DRAFT_43148</name>
</gene>
<evidence type="ECO:0000256" key="3">
    <source>
        <dbReference type="PIRSR" id="PIRSR600407-1"/>
    </source>
</evidence>
<dbReference type="PANTHER" id="PTHR11782">
    <property type="entry name" value="ADENOSINE/GUANOSINE DIPHOSPHATASE"/>
    <property type="match status" value="1"/>
</dbReference>
<dbReference type="CDD" id="cd24039">
    <property type="entry name" value="ASKHA_NBD_YND1-like"/>
    <property type="match status" value="1"/>
</dbReference>
<keyword evidence="4" id="KW-0067">ATP-binding</keyword>
<accession>A0A4P9ZVM7</accession>
<proteinExistence type="inferred from homology"/>
<dbReference type="GO" id="GO:0006256">
    <property type="term" value="P:UDP catabolic process"/>
    <property type="evidence" value="ECO:0007669"/>
    <property type="project" value="TreeGrafter"/>
</dbReference>
<dbReference type="GO" id="GO:0045134">
    <property type="term" value="F:UDP phosphatase activity"/>
    <property type="evidence" value="ECO:0007669"/>
    <property type="project" value="TreeGrafter"/>
</dbReference>
<dbReference type="GO" id="GO:0016020">
    <property type="term" value="C:membrane"/>
    <property type="evidence" value="ECO:0007669"/>
    <property type="project" value="TreeGrafter"/>
</dbReference>
<evidence type="ECO:0000256" key="1">
    <source>
        <dbReference type="ARBA" id="ARBA00009283"/>
    </source>
</evidence>